<dbReference type="OrthoDB" id="1269233at2"/>
<organism evidence="2 3">
    <name type="scientific">Filimonas lacunae</name>
    <dbReference type="NCBI Taxonomy" id="477680"/>
    <lineage>
        <taxon>Bacteria</taxon>
        <taxon>Pseudomonadati</taxon>
        <taxon>Bacteroidota</taxon>
        <taxon>Chitinophagia</taxon>
        <taxon>Chitinophagales</taxon>
        <taxon>Chitinophagaceae</taxon>
        <taxon>Filimonas</taxon>
    </lineage>
</organism>
<evidence type="ECO:0000256" key="1">
    <source>
        <dbReference type="SAM" id="SignalP"/>
    </source>
</evidence>
<dbReference type="RefSeq" id="WP_076381554.1">
    <property type="nucleotide sequence ID" value="NZ_AP017422.1"/>
</dbReference>
<keyword evidence="3" id="KW-1185">Reference proteome</keyword>
<evidence type="ECO:0000313" key="3">
    <source>
        <dbReference type="Proteomes" id="UP000186917"/>
    </source>
</evidence>
<name>A0A173MIW0_9BACT</name>
<feature type="chain" id="PRO_5030023026" evidence="1">
    <location>
        <begin position="27"/>
        <end position="202"/>
    </location>
</feature>
<proteinExistence type="predicted"/>
<sequence>MTKQIPVTTALLALLFYTNISLSQEAAMSSLSTNSAESFTQIQDSLIKREIGLFNLKGSATTNNQQALQETLLTIVLKRCSDSFAYFEQGSIIALDLLIHIHSKNTGTETYVGNIDVIYHDKYMAKIPDSAIAGIRNPKFCSQYTKRNKPILATCKAFRSKDRRRVYIYMLNGEGKNRYEVTWVMQDGKYLTRVIDPAAEVS</sequence>
<dbReference type="Proteomes" id="UP000186917">
    <property type="component" value="Unassembled WGS sequence"/>
</dbReference>
<dbReference type="AlphaFoldDB" id="A0A173MIW0"/>
<gene>
    <name evidence="2" type="ORF">SAMN05421788_109246</name>
</gene>
<keyword evidence="1" id="KW-0732">Signal</keyword>
<feature type="signal peptide" evidence="1">
    <location>
        <begin position="1"/>
        <end position="26"/>
    </location>
</feature>
<dbReference type="EMBL" id="FTOR01000009">
    <property type="protein sequence ID" value="SIT30518.1"/>
    <property type="molecule type" value="Genomic_DNA"/>
</dbReference>
<accession>A0A173MIW0</accession>
<evidence type="ECO:0000313" key="2">
    <source>
        <dbReference type="EMBL" id="SIT30518.1"/>
    </source>
</evidence>
<dbReference type="KEGG" id="fln:FLA_3421"/>
<protein>
    <submittedName>
        <fullName evidence="2">Uncharacterized protein</fullName>
    </submittedName>
</protein>
<reference evidence="3" key="1">
    <citation type="submission" date="2017-01" db="EMBL/GenBank/DDBJ databases">
        <authorList>
            <person name="Varghese N."/>
            <person name="Submissions S."/>
        </authorList>
    </citation>
    <scope>NUCLEOTIDE SEQUENCE [LARGE SCALE GENOMIC DNA]</scope>
    <source>
        <strain evidence="3">DSM 21054</strain>
    </source>
</reference>